<evidence type="ECO:0000313" key="2">
    <source>
        <dbReference type="Proteomes" id="UP001229251"/>
    </source>
</evidence>
<dbReference type="AlphaFoldDB" id="A0AAJ1Q2Q4"/>
<sequence>MAKQAAKRKQGSKKAEAMVQVDAYLIPEAQAAMYQTLRQAVADEAQAFWQERYHRVEWVQDPDEGQGLAVYNEAEERLFCFYLNPQNISQAQIARDKDQLAKYLLRFEEEQGILED</sequence>
<dbReference type="EMBL" id="JASOOE010000002">
    <property type="protein sequence ID" value="MDK7186577.1"/>
    <property type="molecule type" value="Genomic_DNA"/>
</dbReference>
<organism evidence="1 2">
    <name type="scientific">Facklamia hominis</name>
    <dbReference type="NCBI Taxonomy" id="178214"/>
    <lineage>
        <taxon>Bacteria</taxon>
        <taxon>Bacillati</taxon>
        <taxon>Bacillota</taxon>
        <taxon>Bacilli</taxon>
        <taxon>Lactobacillales</taxon>
        <taxon>Aerococcaceae</taxon>
        <taxon>Facklamia</taxon>
    </lineage>
</organism>
<comment type="caution">
    <text evidence="1">The sequence shown here is derived from an EMBL/GenBank/DDBJ whole genome shotgun (WGS) entry which is preliminary data.</text>
</comment>
<gene>
    <name evidence="1" type="ORF">QP433_01105</name>
</gene>
<protein>
    <submittedName>
        <fullName evidence="1">Uncharacterized protein</fullName>
    </submittedName>
</protein>
<dbReference type="RefSeq" id="WP_285065250.1">
    <property type="nucleotide sequence ID" value="NZ_JASOOE010000002.1"/>
</dbReference>
<reference evidence="1" key="1">
    <citation type="submission" date="2023-05" db="EMBL/GenBank/DDBJ databases">
        <title>Cataloging the Phylogenetic Diversity of Human Bladder Bacteria.</title>
        <authorList>
            <person name="Du J."/>
        </authorList>
    </citation>
    <scope>NUCLEOTIDE SEQUENCE</scope>
    <source>
        <strain evidence="1">UMB1231</strain>
    </source>
</reference>
<dbReference type="Proteomes" id="UP001229251">
    <property type="component" value="Unassembled WGS sequence"/>
</dbReference>
<accession>A0AAJ1Q2Q4</accession>
<evidence type="ECO:0000313" key="1">
    <source>
        <dbReference type="EMBL" id="MDK7186577.1"/>
    </source>
</evidence>
<name>A0AAJ1Q2Q4_9LACT</name>
<proteinExistence type="predicted"/>